<gene>
    <name evidence="6" type="ORF">MD535_08315</name>
</gene>
<dbReference type="PANTHER" id="PTHR30349">
    <property type="entry name" value="PHAGE INTEGRASE-RELATED"/>
    <property type="match status" value="1"/>
</dbReference>
<dbReference type="GO" id="GO:0015074">
    <property type="term" value="P:DNA integration"/>
    <property type="evidence" value="ECO:0007669"/>
    <property type="project" value="UniProtKB-KW"/>
</dbReference>
<comment type="similarity">
    <text evidence="1">Belongs to the 'phage' integrase family.</text>
</comment>
<accession>A0A9X3HVW8</accession>
<proteinExistence type="inferred from homology"/>
<dbReference type="Pfam" id="PF00589">
    <property type="entry name" value="Phage_integrase"/>
    <property type="match status" value="1"/>
</dbReference>
<dbReference type="EMBL" id="JAKRRY010000008">
    <property type="protein sequence ID" value="MCW8346010.1"/>
    <property type="molecule type" value="Genomic_DNA"/>
</dbReference>
<dbReference type="InterPro" id="IPR002104">
    <property type="entry name" value="Integrase_catalytic"/>
</dbReference>
<dbReference type="AlphaFoldDB" id="A0A9X3HVW8"/>
<dbReference type="Proteomes" id="UP001155587">
    <property type="component" value="Unassembled WGS sequence"/>
</dbReference>
<feature type="domain" description="Tyr recombinase" evidence="5">
    <location>
        <begin position="230"/>
        <end position="461"/>
    </location>
</feature>
<organism evidence="6 7">
    <name type="scientific">Vibrio qingdaonensis</name>
    <dbReference type="NCBI Taxonomy" id="2829491"/>
    <lineage>
        <taxon>Bacteria</taxon>
        <taxon>Pseudomonadati</taxon>
        <taxon>Pseudomonadota</taxon>
        <taxon>Gammaproteobacteria</taxon>
        <taxon>Vibrionales</taxon>
        <taxon>Vibrionaceae</taxon>
        <taxon>Vibrio</taxon>
    </lineage>
</organism>
<evidence type="ECO:0000259" key="5">
    <source>
        <dbReference type="PROSITE" id="PS51898"/>
    </source>
</evidence>
<name>A0A9X3HVW8_9VIBR</name>
<dbReference type="InterPro" id="IPR050090">
    <property type="entry name" value="Tyrosine_recombinase_XerCD"/>
</dbReference>
<protein>
    <submittedName>
        <fullName evidence="6">Site-specific integrase</fullName>
    </submittedName>
</protein>
<keyword evidence="2" id="KW-0229">DNA integration</keyword>
<evidence type="ECO:0000313" key="7">
    <source>
        <dbReference type="Proteomes" id="UP001155587"/>
    </source>
</evidence>
<evidence type="ECO:0000256" key="4">
    <source>
        <dbReference type="ARBA" id="ARBA00023172"/>
    </source>
</evidence>
<dbReference type="InterPro" id="IPR013762">
    <property type="entry name" value="Integrase-like_cat_sf"/>
</dbReference>
<dbReference type="GO" id="GO:0006310">
    <property type="term" value="P:DNA recombination"/>
    <property type="evidence" value="ECO:0007669"/>
    <property type="project" value="UniProtKB-KW"/>
</dbReference>
<dbReference type="GO" id="GO:0003677">
    <property type="term" value="F:DNA binding"/>
    <property type="evidence" value="ECO:0007669"/>
    <property type="project" value="UniProtKB-KW"/>
</dbReference>
<dbReference type="RefSeq" id="WP_265674411.1">
    <property type="nucleotide sequence ID" value="NZ_JAKRRY010000008.1"/>
</dbReference>
<reference evidence="6" key="1">
    <citation type="submission" date="2022-02" db="EMBL/GenBank/DDBJ databases">
        <title>Vibrio sp. nov, a new bacterium isolated from seawater.</title>
        <authorList>
            <person name="Yuan Y."/>
        </authorList>
    </citation>
    <scope>NUCLEOTIDE SEQUENCE</scope>
    <source>
        <strain evidence="6">ZSDZ65</strain>
    </source>
</reference>
<dbReference type="Gene3D" id="1.10.443.10">
    <property type="entry name" value="Intergrase catalytic core"/>
    <property type="match status" value="1"/>
</dbReference>
<dbReference type="SUPFAM" id="SSF56349">
    <property type="entry name" value="DNA breaking-rejoining enzymes"/>
    <property type="match status" value="1"/>
</dbReference>
<evidence type="ECO:0000256" key="2">
    <source>
        <dbReference type="ARBA" id="ARBA00022908"/>
    </source>
</evidence>
<keyword evidence="3" id="KW-0238">DNA-binding</keyword>
<dbReference type="PROSITE" id="PS51898">
    <property type="entry name" value="TYR_RECOMBINASE"/>
    <property type="match status" value="1"/>
</dbReference>
<comment type="caution">
    <text evidence="6">The sequence shown here is derived from an EMBL/GenBank/DDBJ whole genome shotgun (WGS) entry which is preliminary data.</text>
</comment>
<dbReference type="PANTHER" id="PTHR30349:SF41">
    <property type="entry name" value="INTEGRASE_RECOMBINASE PROTEIN MJ0367-RELATED"/>
    <property type="match status" value="1"/>
</dbReference>
<keyword evidence="7" id="KW-1185">Reference proteome</keyword>
<evidence type="ECO:0000313" key="6">
    <source>
        <dbReference type="EMBL" id="MCW8346010.1"/>
    </source>
</evidence>
<dbReference type="InterPro" id="IPR011010">
    <property type="entry name" value="DNA_brk_join_enz"/>
</dbReference>
<sequence length="510" mass="59188">MKLKHLYIEEHESIQVSDNRVIDSVHTKLFRKADKSEVIEFTKFVNYLKTLTGKNGKPLKPNTMLTYSNAVIRFIDYLHEADIKFQFDQADLHYVSRVINNYPYYLSKNDNLIEDALLNTLREKMDGYKPNLGNNAVNLHAVGVDHFLKFSEREAKAFHTRFARENGFSLNDFNYQPAFAEVWNNNKVSQAEKLHWQNNTLLGGIIGANNYSGLSERVLKRLQSEDAEIRSYCEMTQEQIRDLLSLPSLSKRERLLYALIHATGLRISEALMLQFSHIDFTNRLIYMKKIDFRGLTLIEKQSCKSEKGRSTKDDIVHLFGDAEEVFWLALEDYLGSSEFCSTFSHDFIFVFQKGSRKGRPLLLVNQARRNKRSLSNIEKKYKLALNKIGVSYIYGFHLARHTLINYLLNEYPTIEEMEDGSQRIKFGLEVQIVKKLIGHESLNSTLRYIKIDEDKVKDEHAKARILARIGNLSHETTALIEQKLYHEEQAKKINLKLTQIENFSAEANNV</sequence>
<evidence type="ECO:0000256" key="3">
    <source>
        <dbReference type="ARBA" id="ARBA00023125"/>
    </source>
</evidence>
<dbReference type="CDD" id="cd00397">
    <property type="entry name" value="DNA_BRE_C"/>
    <property type="match status" value="1"/>
</dbReference>
<keyword evidence="4" id="KW-0233">DNA recombination</keyword>
<evidence type="ECO:0000256" key="1">
    <source>
        <dbReference type="ARBA" id="ARBA00008857"/>
    </source>
</evidence>